<evidence type="ECO:0000313" key="2">
    <source>
        <dbReference type="Proteomes" id="UP000315295"/>
    </source>
</evidence>
<protein>
    <recommendedName>
        <fullName evidence="3">DUF674 family protein</fullName>
    </recommendedName>
</protein>
<evidence type="ECO:0008006" key="3">
    <source>
        <dbReference type="Google" id="ProtNLM"/>
    </source>
</evidence>
<comment type="caution">
    <text evidence="1">The sequence shown here is derived from an EMBL/GenBank/DDBJ whole genome shotgun (WGS) entry which is preliminary data.</text>
</comment>
<dbReference type="AlphaFoldDB" id="A0A540M5F6"/>
<dbReference type="InterPro" id="IPR007750">
    <property type="entry name" value="DUF674"/>
</dbReference>
<dbReference type="PANTHER" id="PTHR33103">
    <property type="entry name" value="OS01G0153900 PROTEIN"/>
    <property type="match status" value="1"/>
</dbReference>
<evidence type="ECO:0000313" key="1">
    <source>
        <dbReference type="EMBL" id="TQD93983.1"/>
    </source>
</evidence>
<gene>
    <name evidence="1" type="ORF">C1H46_020408</name>
</gene>
<dbReference type="Pfam" id="PF05056">
    <property type="entry name" value="DUF674"/>
    <property type="match status" value="1"/>
</dbReference>
<dbReference type="EMBL" id="VIEB01000352">
    <property type="protein sequence ID" value="TQD93983.1"/>
    <property type="molecule type" value="Genomic_DNA"/>
</dbReference>
<dbReference type="Proteomes" id="UP000315295">
    <property type="component" value="Unassembled WGS sequence"/>
</dbReference>
<keyword evidence="2" id="KW-1185">Reference proteome</keyword>
<organism evidence="1 2">
    <name type="scientific">Malus baccata</name>
    <name type="common">Siberian crab apple</name>
    <name type="synonym">Pyrus baccata</name>
    <dbReference type="NCBI Taxonomy" id="106549"/>
    <lineage>
        <taxon>Eukaryota</taxon>
        <taxon>Viridiplantae</taxon>
        <taxon>Streptophyta</taxon>
        <taxon>Embryophyta</taxon>
        <taxon>Tracheophyta</taxon>
        <taxon>Spermatophyta</taxon>
        <taxon>Magnoliopsida</taxon>
        <taxon>eudicotyledons</taxon>
        <taxon>Gunneridae</taxon>
        <taxon>Pentapetalae</taxon>
        <taxon>rosids</taxon>
        <taxon>fabids</taxon>
        <taxon>Rosales</taxon>
        <taxon>Rosaceae</taxon>
        <taxon>Amygdaloideae</taxon>
        <taxon>Maleae</taxon>
        <taxon>Malus</taxon>
    </lineage>
</organism>
<reference evidence="1 2" key="1">
    <citation type="journal article" date="2019" name="G3 (Bethesda)">
        <title>Sequencing of a Wild Apple (Malus baccata) Genome Unravels the Differences Between Cultivated and Wild Apple Species Regarding Disease Resistance and Cold Tolerance.</title>
        <authorList>
            <person name="Chen X."/>
        </authorList>
    </citation>
    <scope>NUCLEOTIDE SEQUENCE [LARGE SCALE GENOMIC DNA]</scope>
    <source>
        <strain evidence="2">cv. Shandingzi</strain>
        <tissue evidence="1">Leaves</tissue>
    </source>
</reference>
<accession>A0A540M5F6</accession>
<dbReference type="PANTHER" id="PTHR33103:SF27">
    <property type="entry name" value="OS04G0594700 PROTEIN"/>
    <property type="match status" value="1"/>
</dbReference>
<proteinExistence type="predicted"/>
<sequence>MAEKKAGSNEDLENVIILKALVDTGSNKVIFVEADGDFIDVLFSFLTMPMGRIVRLAEDSVPVEIGCMRNLYQSIEKFNVHKFRSKACRDMLLLPCNAADCQCKNLKLKIDNDRPTQYFLCSKGCFLSYYSYIPCPSCSSVFGLEFPMDNTQVGGVFVKGQPQLIITDDLQVISPVSALSICLFSKLGVTDCKTTEELTFNMGVQEALHLLMHSFVSRTPLTEILLKNEPIPSLGDVHSSQGISIDSQMHGDTINEEEKNISLKLVVSKSKKIVCYAEVQEDFVSLLCSFLTLPLGFILEKMRNVSWKGCLDQLYKSVEDLDEQYLKSNFHKELLVNPKLAPGFRYENPLLGIEETSFYFVNSKLTTDNSCIPDNASAESVKLNFVDPKSHEDRDKSAQGFLKGPATFTVTDNLVVRPLSLILEMSVLQELKVPFTDIEDHIVHMGKREALLLLVASFIGDSALTNTFMRELRQPKQEQ</sequence>
<name>A0A540M5F6_MALBA</name>